<protein>
    <submittedName>
        <fullName evidence="1">Uncharacterized protein</fullName>
    </submittedName>
</protein>
<evidence type="ECO:0000313" key="2">
    <source>
        <dbReference type="Proteomes" id="UP000076584"/>
    </source>
</evidence>
<accession>A0A162NLC5</accession>
<gene>
    <name evidence="1" type="ORF">CI238_10432</name>
</gene>
<reference evidence="1 2" key="1">
    <citation type="submission" date="2015-06" db="EMBL/GenBank/DDBJ databases">
        <title>Survival trade-offs in plant roots during colonization by closely related pathogenic and mutualistic fungi.</title>
        <authorList>
            <person name="Hacquard S."/>
            <person name="Kracher B."/>
            <person name="Hiruma K."/>
            <person name="Weinman A."/>
            <person name="Muench P."/>
            <person name="Garrido Oter R."/>
            <person name="Ver Loren van Themaat E."/>
            <person name="Dallerey J.-F."/>
            <person name="Damm U."/>
            <person name="Henrissat B."/>
            <person name="Lespinet O."/>
            <person name="Thon M."/>
            <person name="Kemen E."/>
            <person name="McHardy A.C."/>
            <person name="Schulze-Lefert P."/>
            <person name="O'Connell R.J."/>
        </authorList>
    </citation>
    <scope>NUCLEOTIDE SEQUENCE [LARGE SCALE GENOMIC DNA]</scope>
    <source>
        <strain evidence="1 2">MAFF 238704</strain>
    </source>
</reference>
<keyword evidence="2" id="KW-1185">Reference proteome</keyword>
<comment type="caution">
    <text evidence="1">The sequence shown here is derived from an EMBL/GenBank/DDBJ whole genome shotgun (WGS) entry which is preliminary data.</text>
</comment>
<feature type="non-terminal residue" evidence="1">
    <location>
        <position position="1"/>
    </location>
</feature>
<name>A0A162NLC5_COLIC</name>
<sequence length="126" mass="14360">LQYWIVSRRVAQGIHPPSLIAPFRQLAQVSTLKITDWAVCDGKYARLPAFATYQSQLTSCCRCPFRLLQVQPFSLLNPQVLEPLCQLFVILRQSLEGKPANVDVELVPQSRTQPWHAQRVPHAGRR</sequence>
<dbReference type="Proteomes" id="UP000076584">
    <property type="component" value="Unassembled WGS sequence"/>
</dbReference>
<dbReference type="EMBL" id="LFIW01000523">
    <property type="protein sequence ID" value="KZL86070.1"/>
    <property type="molecule type" value="Genomic_DNA"/>
</dbReference>
<dbReference type="AlphaFoldDB" id="A0A162NLC5"/>
<proteinExistence type="predicted"/>
<organism evidence="1 2">
    <name type="scientific">Colletotrichum incanum</name>
    <name type="common">Soybean anthracnose fungus</name>
    <dbReference type="NCBI Taxonomy" id="1573173"/>
    <lineage>
        <taxon>Eukaryota</taxon>
        <taxon>Fungi</taxon>
        <taxon>Dikarya</taxon>
        <taxon>Ascomycota</taxon>
        <taxon>Pezizomycotina</taxon>
        <taxon>Sordariomycetes</taxon>
        <taxon>Hypocreomycetidae</taxon>
        <taxon>Glomerellales</taxon>
        <taxon>Glomerellaceae</taxon>
        <taxon>Colletotrichum</taxon>
        <taxon>Colletotrichum spaethianum species complex</taxon>
    </lineage>
</organism>
<evidence type="ECO:0000313" key="1">
    <source>
        <dbReference type="EMBL" id="KZL86070.1"/>
    </source>
</evidence>